<dbReference type="Gene3D" id="1.10.287.950">
    <property type="entry name" value="Methyl-accepting chemotaxis protein"/>
    <property type="match status" value="1"/>
</dbReference>
<sequence length="589" mass="63214">MKPDKKIKLALALPDLLALFFGAPLLMYFVSRAAAFPPQANKVILWAGLPIALLLAGLTQIWNRKRLKNVVAFATDPQAEGQNITAAFKAALDFPLVSALHMTVNFIVAVPVIWLIVALLAQATNFWYIVLYSVVTALVLGALIFLIEEFLLKDIVIRLALLHLGRQSEIIRKTVRISLTHRLIVLFLVVMMLSLSFGIMMERLSQLTLIALIGLAATLIIAYLSSRNITDVIDSLVVALSEISGQNRGLGRHLPLLANNELGDLCHQYNQFVNLLDRLVSDIEKVAAEVAASAQELASSSQQMNASGQEISSTIQQISKGATVQSERLTSVAKSLQDFSEAAKRIDSQVRMTTVSSQRAVDSSQQGAAQTSEAVQKIAEIYQSADQTSQKVVKLQQKSKEIGGVAALVSNLAQQIDFLALNAAIEAARAGEAGQGFSVVADEIRSLAVEAGNSAQQVSSLIRDIEAEIAKTVEVIAHTQQSIENSRTSVDQTEQALKVISSTVTVAGAMVKQISESSRAQTKSAGQVAQLASEVSAIAIQTAASTEEVAAAVEQQTASMQELSAVAQTLSQTAEKMNSLVSRFKSANQ</sequence>
<feature type="transmembrane region" description="Helical" evidence="4">
    <location>
        <begin position="183"/>
        <end position="201"/>
    </location>
</feature>
<evidence type="ECO:0000256" key="4">
    <source>
        <dbReference type="SAM" id="Phobius"/>
    </source>
</evidence>
<name>A0A933IAW1_UNCT6</name>
<evidence type="ECO:0000256" key="1">
    <source>
        <dbReference type="ARBA" id="ARBA00023224"/>
    </source>
</evidence>
<comment type="similarity">
    <text evidence="2">Belongs to the methyl-accepting chemotaxis (MCP) protein family.</text>
</comment>
<dbReference type="Pfam" id="PF00015">
    <property type="entry name" value="MCPsignal"/>
    <property type="match status" value="1"/>
</dbReference>
<feature type="transmembrane region" description="Helical" evidence="4">
    <location>
        <begin position="126"/>
        <end position="147"/>
    </location>
</feature>
<keyword evidence="4" id="KW-0472">Membrane</keyword>
<comment type="caution">
    <text evidence="7">The sequence shown here is derived from an EMBL/GenBank/DDBJ whole genome shotgun (WGS) entry which is preliminary data.</text>
</comment>
<dbReference type="InterPro" id="IPR003660">
    <property type="entry name" value="HAMP_dom"/>
</dbReference>
<evidence type="ECO:0008006" key="9">
    <source>
        <dbReference type="Google" id="ProtNLM"/>
    </source>
</evidence>
<feature type="domain" description="HAMP" evidence="6">
    <location>
        <begin position="227"/>
        <end position="281"/>
    </location>
</feature>
<dbReference type="AlphaFoldDB" id="A0A933IAW1"/>
<dbReference type="SUPFAM" id="SSF58104">
    <property type="entry name" value="Methyl-accepting chemotaxis protein (MCP) signaling domain"/>
    <property type="match status" value="1"/>
</dbReference>
<reference evidence="7" key="1">
    <citation type="submission" date="2020-07" db="EMBL/GenBank/DDBJ databases">
        <title>Huge and variable diversity of episymbiotic CPR bacteria and DPANN archaea in groundwater ecosystems.</title>
        <authorList>
            <person name="He C.Y."/>
            <person name="Keren R."/>
            <person name="Whittaker M."/>
            <person name="Farag I.F."/>
            <person name="Doudna J."/>
            <person name="Cate J.H.D."/>
            <person name="Banfield J.F."/>
        </authorList>
    </citation>
    <scope>NUCLEOTIDE SEQUENCE</scope>
    <source>
        <strain evidence="7">NC_groundwater_1520_Pr4_B-0.1um_53_5</strain>
    </source>
</reference>
<dbReference type="Proteomes" id="UP000736328">
    <property type="component" value="Unassembled WGS sequence"/>
</dbReference>
<gene>
    <name evidence="7" type="ORF">HY768_11450</name>
</gene>
<dbReference type="GO" id="GO:0007165">
    <property type="term" value="P:signal transduction"/>
    <property type="evidence" value="ECO:0007669"/>
    <property type="project" value="UniProtKB-KW"/>
</dbReference>
<dbReference type="PANTHER" id="PTHR32089">
    <property type="entry name" value="METHYL-ACCEPTING CHEMOTAXIS PROTEIN MCPB"/>
    <property type="match status" value="1"/>
</dbReference>
<organism evidence="7 8">
    <name type="scientific">candidate division TA06 bacterium</name>
    <dbReference type="NCBI Taxonomy" id="2250710"/>
    <lineage>
        <taxon>Bacteria</taxon>
        <taxon>Bacteria division TA06</taxon>
    </lineage>
</organism>
<evidence type="ECO:0000256" key="2">
    <source>
        <dbReference type="ARBA" id="ARBA00029447"/>
    </source>
</evidence>
<feature type="transmembrane region" description="Helical" evidence="4">
    <location>
        <begin position="43"/>
        <end position="62"/>
    </location>
</feature>
<keyword evidence="4" id="KW-1133">Transmembrane helix</keyword>
<dbReference type="SMART" id="SM00283">
    <property type="entry name" value="MA"/>
    <property type="match status" value="1"/>
</dbReference>
<feature type="transmembrane region" description="Helical" evidence="4">
    <location>
        <begin position="99"/>
        <end position="120"/>
    </location>
</feature>
<feature type="transmembrane region" description="Helical" evidence="4">
    <location>
        <begin position="12"/>
        <end position="31"/>
    </location>
</feature>
<protein>
    <recommendedName>
        <fullName evidence="9">Methyl-accepting chemotaxis protein</fullName>
    </recommendedName>
</protein>
<accession>A0A933IAW1</accession>
<dbReference type="PANTHER" id="PTHR32089:SF114">
    <property type="entry name" value="METHYL-ACCEPTING CHEMOTAXIS PROTEIN MCPB"/>
    <property type="match status" value="1"/>
</dbReference>
<keyword evidence="1 3" id="KW-0807">Transducer</keyword>
<dbReference type="EMBL" id="JACQXR010000159">
    <property type="protein sequence ID" value="MBI4727810.1"/>
    <property type="molecule type" value="Genomic_DNA"/>
</dbReference>
<feature type="domain" description="Methyl-accepting transducer" evidence="5">
    <location>
        <begin position="300"/>
        <end position="536"/>
    </location>
</feature>
<feature type="transmembrane region" description="Helical" evidence="4">
    <location>
        <begin position="207"/>
        <end position="225"/>
    </location>
</feature>
<evidence type="ECO:0000259" key="5">
    <source>
        <dbReference type="PROSITE" id="PS50111"/>
    </source>
</evidence>
<dbReference type="PROSITE" id="PS50111">
    <property type="entry name" value="CHEMOTAXIS_TRANSDUC_2"/>
    <property type="match status" value="1"/>
</dbReference>
<dbReference type="PROSITE" id="PS50885">
    <property type="entry name" value="HAMP"/>
    <property type="match status" value="1"/>
</dbReference>
<keyword evidence="4" id="KW-0812">Transmembrane</keyword>
<dbReference type="InterPro" id="IPR004089">
    <property type="entry name" value="MCPsignal_dom"/>
</dbReference>
<evidence type="ECO:0000259" key="6">
    <source>
        <dbReference type="PROSITE" id="PS50885"/>
    </source>
</evidence>
<proteinExistence type="inferred from homology"/>
<evidence type="ECO:0000256" key="3">
    <source>
        <dbReference type="PROSITE-ProRule" id="PRU00284"/>
    </source>
</evidence>
<evidence type="ECO:0000313" key="8">
    <source>
        <dbReference type="Proteomes" id="UP000736328"/>
    </source>
</evidence>
<dbReference type="GO" id="GO:0016020">
    <property type="term" value="C:membrane"/>
    <property type="evidence" value="ECO:0007669"/>
    <property type="project" value="InterPro"/>
</dbReference>
<evidence type="ECO:0000313" key="7">
    <source>
        <dbReference type="EMBL" id="MBI4727810.1"/>
    </source>
</evidence>